<keyword evidence="1" id="KW-0812">Transmembrane</keyword>
<keyword evidence="3" id="KW-1185">Reference proteome</keyword>
<protein>
    <submittedName>
        <fullName evidence="2">Uncharacterized protein</fullName>
    </submittedName>
</protein>
<reference evidence="2 3" key="1">
    <citation type="journal article" date="2016" name="Int. J. Syst. Evol. Microbiol.">
        <title>Arsenicitalea aurantiaca gen. nov., sp. nov., a new member of the family Hyphomicrobiaceae, isolated from high-arsenic sediment.</title>
        <authorList>
            <person name="Mu Y."/>
            <person name="Zhou L."/>
            <person name="Zeng X.C."/>
            <person name="Liu L."/>
            <person name="Pan Y."/>
            <person name="Chen X."/>
            <person name="Wang J."/>
            <person name="Li S."/>
            <person name="Li W.J."/>
            <person name="Wang Y."/>
        </authorList>
    </citation>
    <scope>NUCLEOTIDE SEQUENCE [LARGE SCALE GENOMIC DNA]</scope>
    <source>
        <strain evidence="2 3">42-50</strain>
    </source>
</reference>
<keyword evidence="1" id="KW-0472">Membrane</keyword>
<evidence type="ECO:0000313" key="3">
    <source>
        <dbReference type="Proteomes" id="UP000281547"/>
    </source>
</evidence>
<proteinExistence type="predicted"/>
<keyword evidence="1" id="KW-1133">Transmembrane helix</keyword>
<dbReference type="Proteomes" id="UP000281547">
    <property type="component" value="Unassembled WGS sequence"/>
</dbReference>
<feature type="transmembrane region" description="Helical" evidence="1">
    <location>
        <begin position="52"/>
        <end position="75"/>
    </location>
</feature>
<accession>A0A433XKV4</accession>
<organism evidence="2 3">
    <name type="scientific">Arsenicitalea aurantiaca</name>
    <dbReference type="NCBI Taxonomy" id="1783274"/>
    <lineage>
        <taxon>Bacteria</taxon>
        <taxon>Pseudomonadati</taxon>
        <taxon>Pseudomonadota</taxon>
        <taxon>Alphaproteobacteria</taxon>
        <taxon>Hyphomicrobiales</taxon>
        <taxon>Devosiaceae</taxon>
        <taxon>Arsenicitalea</taxon>
    </lineage>
</organism>
<feature type="transmembrane region" description="Helical" evidence="1">
    <location>
        <begin position="6"/>
        <end position="27"/>
    </location>
</feature>
<gene>
    <name evidence="2" type="ORF">EMQ25_01650</name>
</gene>
<comment type="caution">
    <text evidence="2">The sequence shown here is derived from an EMBL/GenBank/DDBJ whole genome shotgun (WGS) entry which is preliminary data.</text>
</comment>
<dbReference type="RefSeq" id="WP_127186812.1">
    <property type="nucleotide sequence ID" value="NZ_RZNJ01000001.1"/>
</dbReference>
<sequence length="82" mass="9372">MNLEAVAAGLAFLLSAPLGVLIGWQVWRNWRSGEIPERSGSRIRRRRTPRSFAFWFTLEAFGFFGLVAVSLYSLYRFVAALF</sequence>
<evidence type="ECO:0000256" key="1">
    <source>
        <dbReference type="SAM" id="Phobius"/>
    </source>
</evidence>
<evidence type="ECO:0000313" key="2">
    <source>
        <dbReference type="EMBL" id="RUT34693.1"/>
    </source>
</evidence>
<dbReference type="AlphaFoldDB" id="A0A433XKV4"/>
<dbReference type="EMBL" id="RZNJ01000001">
    <property type="protein sequence ID" value="RUT34693.1"/>
    <property type="molecule type" value="Genomic_DNA"/>
</dbReference>
<name>A0A433XKV4_9HYPH</name>